<dbReference type="InterPro" id="IPR025889">
    <property type="entry name" value="GSP17M-like_dom"/>
</dbReference>
<proteinExistence type="predicted"/>
<evidence type="ECO:0000259" key="2">
    <source>
        <dbReference type="Pfam" id="PF11181"/>
    </source>
</evidence>
<sequence>MGYVSTPNFFNRNAPVQTVPRGDVLQSVDTYVEAQSIVNRLTQSGYPVANIAIVGRDLVTVERVLGRMTYAKVALKGALNGAWFGLFIGFLMGVTATGAETVYVPATMAIGAGLGMLFNLVIYSLRRKRHDFSSVQQVIASAYDIVVPNGTAEAARTALASAKKD</sequence>
<organism evidence="3">
    <name type="scientific">freshwater metagenome</name>
    <dbReference type="NCBI Taxonomy" id="449393"/>
    <lineage>
        <taxon>unclassified sequences</taxon>
        <taxon>metagenomes</taxon>
        <taxon>ecological metagenomes</taxon>
    </lineage>
</organism>
<keyword evidence="1" id="KW-0472">Membrane</keyword>
<evidence type="ECO:0000313" key="3">
    <source>
        <dbReference type="EMBL" id="CAB4583766.1"/>
    </source>
</evidence>
<dbReference type="EMBL" id="CAEZUE010000004">
    <property type="protein sequence ID" value="CAB4583766.1"/>
    <property type="molecule type" value="Genomic_DNA"/>
</dbReference>
<dbReference type="AlphaFoldDB" id="A0A6J6F5G2"/>
<keyword evidence="1" id="KW-0812">Transmembrane</keyword>
<accession>A0A6J6F5G2</accession>
<dbReference type="Pfam" id="PF11181">
    <property type="entry name" value="YflT"/>
    <property type="match status" value="1"/>
</dbReference>
<protein>
    <submittedName>
        <fullName evidence="3">Unannotated protein</fullName>
    </submittedName>
</protein>
<reference evidence="3" key="1">
    <citation type="submission" date="2020-05" db="EMBL/GenBank/DDBJ databases">
        <authorList>
            <person name="Chiriac C."/>
            <person name="Salcher M."/>
            <person name="Ghai R."/>
            <person name="Kavagutti S V."/>
        </authorList>
    </citation>
    <scope>NUCLEOTIDE SEQUENCE</scope>
</reference>
<name>A0A6J6F5G2_9ZZZZ</name>
<gene>
    <name evidence="3" type="ORF">UFOPK1788_00066</name>
</gene>
<keyword evidence="1" id="KW-1133">Transmembrane helix</keyword>
<feature type="transmembrane region" description="Helical" evidence="1">
    <location>
        <begin position="102"/>
        <end position="123"/>
    </location>
</feature>
<feature type="domain" description="General stress protein 17M-like" evidence="2">
    <location>
        <begin position="24"/>
        <end position="96"/>
    </location>
</feature>
<evidence type="ECO:0000256" key="1">
    <source>
        <dbReference type="SAM" id="Phobius"/>
    </source>
</evidence>
<feature type="transmembrane region" description="Helical" evidence="1">
    <location>
        <begin position="73"/>
        <end position="96"/>
    </location>
</feature>